<dbReference type="EMBL" id="FONZ01000001">
    <property type="protein sequence ID" value="SFE65591.1"/>
    <property type="molecule type" value="Genomic_DNA"/>
</dbReference>
<sequence>MMDGMDISVQDNKDRFEARRGDGDGDGELVGYVEYRRDGDVWDLHHTQVLPEFEGQGVAGTLVAEALDQIRAAGGTVIASCSYVDAFLERRQEYADLRAR</sequence>
<keyword evidence="5" id="KW-1185">Reference proteome</keyword>
<feature type="region of interest" description="Disordered" evidence="1">
    <location>
        <begin position="1"/>
        <end position="23"/>
    </location>
</feature>
<evidence type="ECO:0000259" key="3">
    <source>
        <dbReference type="PROSITE" id="PS51729"/>
    </source>
</evidence>
<dbReference type="Pfam" id="PF14542">
    <property type="entry name" value="Acetyltransf_CG"/>
    <property type="match status" value="1"/>
</dbReference>
<dbReference type="STRING" id="285351.SAMN04488035_0048"/>
<feature type="domain" description="N-acetyltransferase" evidence="3">
    <location>
        <begin position="8"/>
        <end position="99"/>
    </location>
</feature>
<dbReference type="GO" id="GO:0016747">
    <property type="term" value="F:acyltransferase activity, transferring groups other than amino-acyl groups"/>
    <property type="evidence" value="ECO:0007669"/>
    <property type="project" value="InterPro"/>
</dbReference>
<dbReference type="CDD" id="cd04301">
    <property type="entry name" value="NAT_SF"/>
    <property type="match status" value="1"/>
</dbReference>
<feature type="domain" description="N-acetyltransferase" evidence="2">
    <location>
        <begin position="1"/>
        <end position="100"/>
    </location>
</feature>
<feature type="compositionally biased region" description="Basic and acidic residues" evidence="1">
    <location>
        <begin position="11"/>
        <end position="23"/>
    </location>
</feature>
<dbReference type="PANTHER" id="PTHR31435:SF9">
    <property type="entry name" value="PROTEIN NATD1"/>
    <property type="match status" value="1"/>
</dbReference>
<dbReference type="InterPro" id="IPR016181">
    <property type="entry name" value="Acyl_CoA_acyltransferase"/>
</dbReference>
<evidence type="ECO:0000313" key="4">
    <source>
        <dbReference type="EMBL" id="SFE65591.1"/>
    </source>
</evidence>
<dbReference type="InterPro" id="IPR045057">
    <property type="entry name" value="Gcn5-rel_NAT"/>
</dbReference>
<evidence type="ECO:0000259" key="2">
    <source>
        <dbReference type="PROSITE" id="PS51186"/>
    </source>
</evidence>
<evidence type="ECO:0000256" key="1">
    <source>
        <dbReference type="SAM" id="MobiDB-lite"/>
    </source>
</evidence>
<dbReference type="InterPro" id="IPR031165">
    <property type="entry name" value="GNAT_YJDJ"/>
</dbReference>
<dbReference type="OrthoDB" id="5405911at2"/>
<dbReference type="PROSITE" id="PS51729">
    <property type="entry name" value="GNAT_YJDJ"/>
    <property type="match status" value="1"/>
</dbReference>
<gene>
    <name evidence="4" type="ORF">SAMN04488035_0048</name>
</gene>
<accession>A0A1I2CB84</accession>
<dbReference type="SUPFAM" id="SSF55729">
    <property type="entry name" value="Acyl-CoA N-acyltransferases (Nat)"/>
    <property type="match status" value="1"/>
</dbReference>
<dbReference type="Proteomes" id="UP000198520">
    <property type="component" value="Unassembled WGS sequence"/>
</dbReference>
<organism evidence="4 5">
    <name type="scientific">Flavimobilis marinus</name>
    <dbReference type="NCBI Taxonomy" id="285351"/>
    <lineage>
        <taxon>Bacteria</taxon>
        <taxon>Bacillati</taxon>
        <taxon>Actinomycetota</taxon>
        <taxon>Actinomycetes</taxon>
        <taxon>Micrococcales</taxon>
        <taxon>Jonesiaceae</taxon>
        <taxon>Flavimobilis</taxon>
    </lineage>
</organism>
<name>A0A1I2CB84_9MICO</name>
<proteinExistence type="predicted"/>
<dbReference type="AlphaFoldDB" id="A0A1I2CB84"/>
<dbReference type="InterPro" id="IPR000182">
    <property type="entry name" value="GNAT_dom"/>
</dbReference>
<dbReference type="Gene3D" id="3.40.630.30">
    <property type="match status" value="1"/>
</dbReference>
<dbReference type="PANTHER" id="PTHR31435">
    <property type="entry name" value="PROTEIN NATD1"/>
    <property type="match status" value="1"/>
</dbReference>
<evidence type="ECO:0000313" key="5">
    <source>
        <dbReference type="Proteomes" id="UP000198520"/>
    </source>
</evidence>
<protein>
    <submittedName>
        <fullName evidence="4">Uncharacterized protein</fullName>
    </submittedName>
</protein>
<dbReference type="PROSITE" id="PS51186">
    <property type="entry name" value="GNAT"/>
    <property type="match status" value="1"/>
</dbReference>
<reference evidence="5" key="1">
    <citation type="submission" date="2016-10" db="EMBL/GenBank/DDBJ databases">
        <authorList>
            <person name="Varghese N."/>
            <person name="Submissions S."/>
        </authorList>
    </citation>
    <scope>NUCLEOTIDE SEQUENCE [LARGE SCALE GENOMIC DNA]</scope>
    <source>
        <strain evidence="5">DSM 19083</strain>
    </source>
</reference>